<evidence type="ECO:0000313" key="5">
    <source>
        <dbReference type="EMBL" id="MBF9149379.1"/>
    </source>
</evidence>
<dbReference type="InterPro" id="IPR050309">
    <property type="entry name" value="Type-B_Carboxylest/Lipase"/>
</dbReference>
<dbReference type="PROSITE" id="PS00122">
    <property type="entry name" value="CARBOXYLESTERASE_B_1"/>
    <property type="match status" value="1"/>
</dbReference>
<comment type="caution">
    <text evidence="5">The sequence shown here is derived from an EMBL/GenBank/DDBJ whole genome shotgun (WGS) entry which is preliminary data.</text>
</comment>
<sequence>MRRRRCPIARSAKPSNIESPMNRRLIFAGALALGFTAHGAFAQGVVSTSGGEVRGTVNAGADAFLGIPYAAPPVGELRWREPQAAPPWQGVREATAFGPVCQQGVPAPWGPYTAEFLAGPPMSEDCLTLNVWRPKGAGMKKLPVLVFIHGGGFGGGAGSLPIYDGAKLASRGAVVVTINYRVGVLGFMAHPALTAESPLGSSGNYGLLDQIAALKWVRANVAKFGGDAGNVTVSGESAGAASVADLMVSPMAKGLFDKAIAFSGASMAVDVPPLAKNEAVGVDLAAKLGKASMAEMRELPAEALIEATRYVPGATSGPPPLRFVPNVDGKVVPFDPVRASGPVASPAPLITGYNSAEMIDMSVRTPAQFEAAVRARYGDFAERLLALYPHATEAEAVASNALIARDRYMAGVLLWAKERTRSAQQPVYAYLYDHAYPAAKGGQSWGAFHTSQLPYVFGNIGIGERAWKPGEARVVRQWQDRLLAFMRTGAPGKGWAKVGRTSASVMGLGDREGMRAAVSSPERFEAFKAFAQSGGKLGLI</sequence>
<dbReference type="PROSITE" id="PS00941">
    <property type="entry name" value="CARBOXYLESTERASE_B_2"/>
    <property type="match status" value="1"/>
</dbReference>
<dbReference type="InterPro" id="IPR002018">
    <property type="entry name" value="CarbesteraseB"/>
</dbReference>
<dbReference type="PANTHER" id="PTHR11559">
    <property type="entry name" value="CARBOXYLESTERASE"/>
    <property type="match status" value="1"/>
</dbReference>
<evidence type="ECO:0000256" key="3">
    <source>
        <dbReference type="RuleBase" id="RU361235"/>
    </source>
</evidence>
<accession>A0ABS0HBU9</accession>
<keyword evidence="6" id="KW-1185">Reference proteome</keyword>
<name>A0ABS0HBU9_9SPHN</name>
<evidence type="ECO:0000259" key="4">
    <source>
        <dbReference type="Pfam" id="PF00135"/>
    </source>
</evidence>
<evidence type="ECO:0000256" key="1">
    <source>
        <dbReference type="ARBA" id="ARBA00005964"/>
    </source>
</evidence>
<gene>
    <name evidence="5" type="ORF">I2488_00045</name>
</gene>
<comment type="similarity">
    <text evidence="1 3">Belongs to the type-B carboxylesterase/lipase family.</text>
</comment>
<dbReference type="Gene3D" id="3.40.50.1820">
    <property type="entry name" value="alpha/beta hydrolase"/>
    <property type="match status" value="1"/>
</dbReference>
<reference evidence="5 6" key="1">
    <citation type="submission" date="2020-11" db="EMBL/GenBank/DDBJ databases">
        <title>The genome sequence of Novosphingobium sp. 1Y9A.</title>
        <authorList>
            <person name="Liu Y."/>
        </authorList>
    </citation>
    <scope>NUCLEOTIDE SEQUENCE [LARGE SCALE GENOMIC DNA]</scope>
    <source>
        <strain evidence="5 6">1Y9A</strain>
    </source>
</reference>
<dbReference type="EC" id="3.1.1.-" evidence="3"/>
<protein>
    <recommendedName>
        <fullName evidence="3">Carboxylic ester hydrolase</fullName>
        <ecNumber evidence="3">3.1.1.-</ecNumber>
    </recommendedName>
</protein>
<dbReference type="EMBL" id="JADQDC010000001">
    <property type="protein sequence ID" value="MBF9149379.1"/>
    <property type="molecule type" value="Genomic_DNA"/>
</dbReference>
<dbReference type="InterPro" id="IPR019819">
    <property type="entry name" value="Carboxylesterase_B_CS"/>
</dbReference>
<keyword evidence="2 3" id="KW-0378">Hydrolase</keyword>
<organism evidence="5 6">
    <name type="scientific">Novosphingobium jiangmenense</name>
    <dbReference type="NCBI Taxonomy" id="2791981"/>
    <lineage>
        <taxon>Bacteria</taxon>
        <taxon>Pseudomonadati</taxon>
        <taxon>Pseudomonadota</taxon>
        <taxon>Alphaproteobacteria</taxon>
        <taxon>Sphingomonadales</taxon>
        <taxon>Sphingomonadaceae</taxon>
        <taxon>Novosphingobium</taxon>
    </lineage>
</organism>
<dbReference type="Proteomes" id="UP000600799">
    <property type="component" value="Unassembled WGS sequence"/>
</dbReference>
<evidence type="ECO:0000313" key="6">
    <source>
        <dbReference type="Proteomes" id="UP000600799"/>
    </source>
</evidence>
<feature type="domain" description="Carboxylesterase type B" evidence="4">
    <location>
        <begin position="44"/>
        <end position="512"/>
    </location>
</feature>
<dbReference type="Pfam" id="PF00135">
    <property type="entry name" value="COesterase"/>
    <property type="match status" value="1"/>
</dbReference>
<evidence type="ECO:0000256" key="2">
    <source>
        <dbReference type="ARBA" id="ARBA00022801"/>
    </source>
</evidence>
<dbReference type="InterPro" id="IPR019826">
    <property type="entry name" value="Carboxylesterase_B_AS"/>
</dbReference>
<dbReference type="InterPro" id="IPR029058">
    <property type="entry name" value="AB_hydrolase_fold"/>
</dbReference>
<dbReference type="SUPFAM" id="SSF53474">
    <property type="entry name" value="alpha/beta-Hydrolases"/>
    <property type="match status" value="1"/>
</dbReference>
<proteinExistence type="inferred from homology"/>